<evidence type="ECO:0000313" key="2">
    <source>
        <dbReference type="Proteomes" id="UP000887540"/>
    </source>
</evidence>
<organism evidence="2 3">
    <name type="scientific">Acrobeloides nanus</name>
    <dbReference type="NCBI Taxonomy" id="290746"/>
    <lineage>
        <taxon>Eukaryota</taxon>
        <taxon>Metazoa</taxon>
        <taxon>Ecdysozoa</taxon>
        <taxon>Nematoda</taxon>
        <taxon>Chromadorea</taxon>
        <taxon>Rhabditida</taxon>
        <taxon>Tylenchina</taxon>
        <taxon>Cephalobomorpha</taxon>
        <taxon>Cephaloboidea</taxon>
        <taxon>Cephalobidae</taxon>
        <taxon>Acrobeloides</taxon>
    </lineage>
</organism>
<sequence>MEDGLLKEGELPGDARQDGLTEAEKEAKARKALYNSDLFEGDIEPDPELQLVPNCDDSCVESVKTDKITESNHECCGANGFTRAHGCYGLDGRHSGAAVCYKKKEPEPELQLVPNCDDSCVESVKTDKITESNHECCGANGFTRAHACYGLDGRHSGAAVCYKKKGKHYNTTVGYNLKPTNVTMNMNAAAYGNKMVNVIKIQVI</sequence>
<dbReference type="WBParaSite" id="ACRNAN_scaffold5987.g17708.t1">
    <property type="protein sequence ID" value="ACRNAN_scaffold5987.g17708.t1"/>
    <property type="gene ID" value="ACRNAN_scaffold5987.g17708"/>
</dbReference>
<name>A0A914E839_9BILA</name>
<feature type="region of interest" description="Disordered" evidence="1">
    <location>
        <begin position="1"/>
        <end position="24"/>
    </location>
</feature>
<protein>
    <submittedName>
        <fullName evidence="3">Uncharacterized protein</fullName>
    </submittedName>
</protein>
<evidence type="ECO:0000256" key="1">
    <source>
        <dbReference type="SAM" id="MobiDB-lite"/>
    </source>
</evidence>
<proteinExistence type="predicted"/>
<reference evidence="3" key="1">
    <citation type="submission" date="2022-11" db="UniProtKB">
        <authorList>
            <consortium name="WormBaseParasite"/>
        </authorList>
    </citation>
    <scope>IDENTIFICATION</scope>
</reference>
<dbReference type="AlphaFoldDB" id="A0A914E839"/>
<evidence type="ECO:0000313" key="3">
    <source>
        <dbReference type="WBParaSite" id="ACRNAN_scaffold5987.g17708.t1"/>
    </source>
</evidence>
<dbReference type="Proteomes" id="UP000887540">
    <property type="component" value="Unplaced"/>
</dbReference>
<keyword evidence="2" id="KW-1185">Reference proteome</keyword>
<accession>A0A914E839</accession>